<dbReference type="RefSeq" id="WP_184312587.1">
    <property type="nucleotide sequence ID" value="NZ_JACHEN010000032.1"/>
</dbReference>
<dbReference type="AlphaFoldDB" id="A0A841KXC1"/>
<keyword evidence="1" id="KW-0812">Transmembrane</keyword>
<keyword evidence="1" id="KW-1133">Transmembrane helix</keyword>
<name>A0A841KXC1_9FIRM</name>
<reference evidence="2 3" key="1">
    <citation type="submission" date="2020-08" db="EMBL/GenBank/DDBJ databases">
        <title>Genomic Encyclopedia of Type Strains, Phase IV (KMG-IV): sequencing the most valuable type-strain genomes for metagenomic binning, comparative biology and taxonomic classification.</title>
        <authorList>
            <person name="Goeker M."/>
        </authorList>
    </citation>
    <scope>NUCLEOTIDE SEQUENCE [LARGE SCALE GENOMIC DNA]</scope>
    <source>
        <strain evidence="2 3">DSM 103526</strain>
    </source>
</reference>
<evidence type="ECO:0000256" key="1">
    <source>
        <dbReference type="SAM" id="Phobius"/>
    </source>
</evidence>
<protein>
    <submittedName>
        <fullName evidence="2">CDP-diglyceride synthetase</fullName>
    </submittedName>
</protein>
<organism evidence="2 3">
    <name type="scientific">Anaerosolibacter carboniphilus</name>
    <dbReference type="NCBI Taxonomy" id="1417629"/>
    <lineage>
        <taxon>Bacteria</taxon>
        <taxon>Bacillati</taxon>
        <taxon>Bacillota</taxon>
        <taxon>Clostridia</taxon>
        <taxon>Peptostreptococcales</taxon>
        <taxon>Thermotaleaceae</taxon>
        <taxon>Anaerosolibacter</taxon>
    </lineage>
</organism>
<feature type="transmembrane region" description="Helical" evidence="1">
    <location>
        <begin position="111"/>
        <end position="132"/>
    </location>
</feature>
<sequence>MLGLFLIFVCGIFSISVNFNQFLWNSPPTLLGTLATLVFLLTWISLSIIMGWQEKKLFNLVTTLYWGVGLMAYIVGSNFPRSILYSVYSFVVLLCFGPLYGLAYFLPIENYLVLTLVLAFIPWVLSLWAYFIGKFLKSYRKE</sequence>
<feature type="transmembrane region" description="Helical" evidence="1">
    <location>
        <begin position="57"/>
        <end position="76"/>
    </location>
</feature>
<feature type="transmembrane region" description="Helical" evidence="1">
    <location>
        <begin position="82"/>
        <end position="104"/>
    </location>
</feature>
<comment type="caution">
    <text evidence="2">The sequence shown here is derived from an EMBL/GenBank/DDBJ whole genome shotgun (WGS) entry which is preliminary data.</text>
</comment>
<dbReference type="Proteomes" id="UP000579281">
    <property type="component" value="Unassembled WGS sequence"/>
</dbReference>
<keyword evidence="3" id="KW-1185">Reference proteome</keyword>
<evidence type="ECO:0000313" key="3">
    <source>
        <dbReference type="Proteomes" id="UP000579281"/>
    </source>
</evidence>
<accession>A0A841KXC1</accession>
<keyword evidence="1" id="KW-0472">Membrane</keyword>
<evidence type="ECO:0000313" key="2">
    <source>
        <dbReference type="EMBL" id="MBB6218091.1"/>
    </source>
</evidence>
<feature type="transmembrane region" description="Helical" evidence="1">
    <location>
        <begin position="30"/>
        <end position="50"/>
    </location>
</feature>
<proteinExistence type="predicted"/>
<dbReference type="EMBL" id="JACHEN010000032">
    <property type="protein sequence ID" value="MBB6218091.1"/>
    <property type="molecule type" value="Genomic_DNA"/>
</dbReference>
<gene>
    <name evidence="2" type="ORF">HNQ80_004230</name>
</gene>